<accession>A0A0A6V7W7</accession>
<keyword evidence="1" id="KW-0812">Transmembrane</keyword>
<proteinExistence type="predicted"/>
<reference evidence="3 5" key="3">
    <citation type="submission" date="2020-03" db="EMBL/GenBank/DDBJ databases">
        <title>Bacillus aquiflavi sp. nov., isolated from yellow water of strong flavor Chinese baijiu in Yibin region of China.</title>
        <authorList>
            <person name="Xie J."/>
        </authorList>
    </citation>
    <scope>NUCLEOTIDE SEQUENCE [LARGE SCALE GENOMIC DNA]</scope>
    <source>
        <strain evidence="3 5">Gsoil 114</strain>
    </source>
</reference>
<gene>
    <name evidence="3" type="ORF">G4D61_01775</name>
    <name evidence="2" type="ORF">NG54_17390</name>
</gene>
<dbReference type="EMBL" id="JAAIWK010000002">
    <property type="protein sequence ID" value="NEY18696.1"/>
    <property type="molecule type" value="Genomic_DNA"/>
</dbReference>
<evidence type="ECO:0000313" key="5">
    <source>
        <dbReference type="Proteomes" id="UP000476934"/>
    </source>
</evidence>
<keyword evidence="5" id="KW-1185">Reference proteome</keyword>
<organism evidence="2 4">
    <name type="scientific">Heyndrickxia ginsengihumi</name>
    <dbReference type="NCBI Taxonomy" id="363870"/>
    <lineage>
        <taxon>Bacteria</taxon>
        <taxon>Bacillati</taxon>
        <taxon>Bacillota</taxon>
        <taxon>Bacilli</taxon>
        <taxon>Bacillales</taxon>
        <taxon>Bacillaceae</taxon>
        <taxon>Heyndrickxia</taxon>
    </lineage>
</organism>
<keyword evidence="1" id="KW-0472">Membrane</keyword>
<evidence type="ECO:0000256" key="1">
    <source>
        <dbReference type="SAM" id="Phobius"/>
    </source>
</evidence>
<dbReference type="RefSeq" id="WP_035356175.1">
    <property type="nucleotide sequence ID" value="NZ_JAAIWK010000002.1"/>
</dbReference>
<dbReference type="Proteomes" id="UP000476934">
    <property type="component" value="Unassembled WGS sequence"/>
</dbReference>
<reference evidence="2 4" key="1">
    <citation type="submission" date="2014-10" db="EMBL/GenBank/DDBJ databases">
        <title>Draft genome of phytase producing Bacillus ginsengihumi strain M2.11.</title>
        <authorList>
            <person name="Toymentseva A."/>
            <person name="Boulygina E.A."/>
            <person name="Kazakov S.V."/>
            <person name="Kayumov I."/>
            <person name="Suleimanova A.D."/>
            <person name="Mardanova A.M."/>
            <person name="Maria S.N."/>
            <person name="Sergey M.Y."/>
            <person name="Sharipova M.R."/>
        </authorList>
    </citation>
    <scope>NUCLEOTIDE SEQUENCE [LARGE SCALE GENOMIC DNA]</scope>
    <source>
        <strain evidence="2 4">M2.11</strain>
    </source>
</reference>
<feature type="transmembrane region" description="Helical" evidence="1">
    <location>
        <begin position="5"/>
        <end position="23"/>
    </location>
</feature>
<evidence type="ECO:0000313" key="4">
    <source>
        <dbReference type="Proteomes" id="UP000030588"/>
    </source>
</evidence>
<dbReference type="Proteomes" id="UP000030588">
    <property type="component" value="Unassembled WGS sequence"/>
</dbReference>
<dbReference type="AlphaFoldDB" id="A0A0A6V7W7"/>
<evidence type="ECO:0000313" key="3">
    <source>
        <dbReference type="EMBL" id="NEY18696.1"/>
    </source>
</evidence>
<evidence type="ECO:0000313" key="2">
    <source>
        <dbReference type="EMBL" id="KHD84150.1"/>
    </source>
</evidence>
<name>A0A0A6V7W7_9BACI</name>
<reference evidence="3" key="2">
    <citation type="submission" date="2020-02" db="EMBL/GenBank/DDBJ databases">
        <authorList>
            <person name="Feng H."/>
        </authorList>
    </citation>
    <scope>NUCLEOTIDE SEQUENCE [LARGE SCALE GENOMIC DNA]</scope>
    <source>
        <strain evidence="3">Gsoil 114</strain>
    </source>
</reference>
<keyword evidence="1" id="KW-1133">Transmembrane helix</keyword>
<sequence length="80" mass="9334">MKYYVAFLFQLMVWSVFTLASWLSKGDRMVFKVITFIVFFYLAFLLAKSIIKSFRRTMIITASSLSAYGVLQIVLDEMVK</sequence>
<dbReference type="OrthoDB" id="2942660at2"/>
<feature type="transmembrane region" description="Helical" evidence="1">
    <location>
        <begin position="29"/>
        <end position="46"/>
    </location>
</feature>
<comment type="caution">
    <text evidence="2">The sequence shown here is derived from an EMBL/GenBank/DDBJ whole genome shotgun (WGS) entry which is preliminary data.</text>
</comment>
<protein>
    <submittedName>
        <fullName evidence="2">Uncharacterized protein</fullName>
    </submittedName>
</protein>
<dbReference type="EMBL" id="JRUN01000092">
    <property type="protein sequence ID" value="KHD84150.1"/>
    <property type="molecule type" value="Genomic_DNA"/>
</dbReference>